<name>A0A183SNQ8_SCHSO</name>
<organism evidence="3">
    <name type="scientific">Schistocephalus solidus</name>
    <name type="common">Tapeworm</name>
    <dbReference type="NCBI Taxonomy" id="70667"/>
    <lineage>
        <taxon>Eukaryota</taxon>
        <taxon>Metazoa</taxon>
        <taxon>Spiralia</taxon>
        <taxon>Lophotrochozoa</taxon>
        <taxon>Platyhelminthes</taxon>
        <taxon>Cestoda</taxon>
        <taxon>Eucestoda</taxon>
        <taxon>Diphyllobothriidea</taxon>
        <taxon>Diphyllobothriidae</taxon>
        <taxon>Schistocephalus</taxon>
    </lineage>
</organism>
<accession>A0A183SNQ8</accession>
<protein>
    <submittedName>
        <fullName evidence="3">Transposase</fullName>
    </submittedName>
</protein>
<sequence>MRLTQSEGMAKPLGSTTPRCPIWEEVVMRLSALALFTPLAMITDARARKSRCLLLRSISRLPHARGHQRLELAHVPRTLSWPVANAQERAAKPTPSESAPPKWPRFLEAMYADESGINRHLELDEVNNNLRRGGTFRSVSGGASYLHPTLPLVFLTLS</sequence>
<evidence type="ECO:0000313" key="3">
    <source>
        <dbReference type="WBParaSite" id="SSLN_0000604901-mRNA-1"/>
    </source>
</evidence>
<evidence type="ECO:0000313" key="1">
    <source>
        <dbReference type="EMBL" id="VDL92241.1"/>
    </source>
</evidence>
<evidence type="ECO:0000313" key="2">
    <source>
        <dbReference type="Proteomes" id="UP000275846"/>
    </source>
</evidence>
<dbReference type="EMBL" id="UYSU01033434">
    <property type="protein sequence ID" value="VDL92241.1"/>
    <property type="molecule type" value="Genomic_DNA"/>
</dbReference>
<reference evidence="3" key="1">
    <citation type="submission" date="2016-06" db="UniProtKB">
        <authorList>
            <consortium name="WormBaseParasite"/>
        </authorList>
    </citation>
    <scope>IDENTIFICATION</scope>
</reference>
<gene>
    <name evidence="1" type="ORF">SSLN_LOCUS5856</name>
</gene>
<dbReference type="AlphaFoldDB" id="A0A183SNQ8"/>
<dbReference type="WBParaSite" id="SSLN_0000604901-mRNA-1">
    <property type="protein sequence ID" value="SSLN_0000604901-mRNA-1"/>
    <property type="gene ID" value="SSLN_0000604901"/>
</dbReference>
<reference evidence="1 2" key="2">
    <citation type="submission" date="2018-11" db="EMBL/GenBank/DDBJ databases">
        <authorList>
            <consortium name="Pathogen Informatics"/>
        </authorList>
    </citation>
    <scope>NUCLEOTIDE SEQUENCE [LARGE SCALE GENOMIC DNA]</scope>
    <source>
        <strain evidence="1 2">NST_G2</strain>
    </source>
</reference>
<keyword evidence="2" id="KW-1185">Reference proteome</keyword>
<proteinExistence type="predicted"/>
<dbReference type="Proteomes" id="UP000275846">
    <property type="component" value="Unassembled WGS sequence"/>
</dbReference>